<evidence type="ECO:0000256" key="10">
    <source>
        <dbReference type="ARBA" id="ARBA00023143"/>
    </source>
</evidence>
<evidence type="ECO:0000256" key="2">
    <source>
        <dbReference type="ARBA" id="ARBA00021714"/>
    </source>
</evidence>
<dbReference type="InterPro" id="IPR005837">
    <property type="entry name" value="FliP"/>
</dbReference>
<dbReference type="PANTHER" id="PTHR30587:SF0">
    <property type="entry name" value="FLAGELLAR BIOSYNTHETIC PROTEIN FLIP"/>
    <property type="match status" value="1"/>
</dbReference>
<keyword evidence="14" id="KW-1185">Reference proteome</keyword>
<evidence type="ECO:0000256" key="11">
    <source>
        <dbReference type="ARBA" id="ARBA00023225"/>
    </source>
</evidence>
<dbReference type="InterPro" id="IPR005838">
    <property type="entry name" value="T3SS_IM_P"/>
</dbReference>
<proteinExistence type="inferred from homology"/>
<evidence type="ECO:0000256" key="12">
    <source>
        <dbReference type="RuleBase" id="RU362069"/>
    </source>
</evidence>
<evidence type="ECO:0000256" key="3">
    <source>
        <dbReference type="ARBA" id="ARBA00022448"/>
    </source>
</evidence>
<feature type="transmembrane region" description="Helical" evidence="12">
    <location>
        <begin position="233"/>
        <end position="250"/>
    </location>
</feature>
<dbReference type="Pfam" id="PF00813">
    <property type="entry name" value="FliP"/>
    <property type="match status" value="1"/>
</dbReference>
<keyword evidence="8 12" id="KW-1133">Transmembrane helix</keyword>
<feature type="transmembrane region" description="Helical" evidence="12">
    <location>
        <begin position="96"/>
        <end position="115"/>
    </location>
</feature>
<keyword evidence="13" id="KW-0966">Cell projection</keyword>
<organism evidence="13 14">
    <name type="scientific">Candidatus Brocadia fulgida</name>
    <dbReference type="NCBI Taxonomy" id="380242"/>
    <lineage>
        <taxon>Bacteria</taxon>
        <taxon>Pseudomonadati</taxon>
        <taxon>Planctomycetota</taxon>
        <taxon>Candidatus Brocadiia</taxon>
        <taxon>Candidatus Brocadiales</taxon>
        <taxon>Candidatus Brocadiaceae</taxon>
        <taxon>Candidatus Brocadia</taxon>
    </lineage>
</organism>
<accession>A0A0M2UQC1</accession>
<keyword evidence="9 12" id="KW-0472">Membrane</keyword>
<dbReference type="NCBIfam" id="TIGR01103">
    <property type="entry name" value="fliP"/>
    <property type="match status" value="1"/>
</dbReference>
<dbReference type="GO" id="GO:0009425">
    <property type="term" value="C:bacterial-type flagellum basal body"/>
    <property type="evidence" value="ECO:0007669"/>
    <property type="project" value="UniProtKB-SubCell"/>
</dbReference>
<keyword evidence="4 12" id="KW-1003">Cell membrane</keyword>
<evidence type="ECO:0000256" key="1">
    <source>
        <dbReference type="ARBA" id="ARBA00006257"/>
    </source>
</evidence>
<dbReference type="GO" id="GO:0009306">
    <property type="term" value="P:protein secretion"/>
    <property type="evidence" value="ECO:0007669"/>
    <property type="project" value="UniProtKB-UniRule"/>
</dbReference>
<sequence length="254" mass="28206">MKSRLIAYGVCATIVICGCMDIVQAANEASVPLKLTMSIDNIGKPKEVASTLKIVLFLTVLSLLPGLLLTMTSFTRIIIVLSFVRKALSFQTLPPNQILIGISLFLTIFVMAPVWKQVNSEAVQPYLKEEITQNEALQRGLVPFQNFMLKQTREKDIALFMKIAKMEKPKSVKDVPIHIIIPAFITSELKTAFQMGFLLFLPFLVIDMVVACVLTAMGMVMLPPAMISMPFKLILFVLVDGWQLIIQSLISSVS</sequence>
<dbReference type="GO" id="GO:0044781">
    <property type="term" value="P:bacterial-type flagellum organization"/>
    <property type="evidence" value="ECO:0007669"/>
    <property type="project" value="UniProtKB-UniRule"/>
</dbReference>
<feature type="transmembrane region" description="Helical" evidence="12">
    <location>
        <begin position="197"/>
        <end position="221"/>
    </location>
</feature>
<gene>
    <name evidence="12 13" type="primary">fliP</name>
    <name evidence="13" type="ORF">BROFUL_03015</name>
</gene>
<keyword evidence="7 12" id="KW-0653">Protein transport</keyword>
<evidence type="ECO:0000256" key="6">
    <source>
        <dbReference type="ARBA" id="ARBA00022795"/>
    </source>
</evidence>
<evidence type="ECO:0000256" key="9">
    <source>
        <dbReference type="ARBA" id="ARBA00023136"/>
    </source>
</evidence>
<dbReference type="GO" id="GO:0005886">
    <property type="term" value="C:plasma membrane"/>
    <property type="evidence" value="ECO:0007669"/>
    <property type="project" value="UniProtKB-SubCell"/>
</dbReference>
<dbReference type="PRINTS" id="PR01302">
    <property type="entry name" value="TYPE3IMPPROT"/>
</dbReference>
<keyword evidence="13" id="KW-0282">Flagellum</keyword>
<dbReference type="PATRIC" id="fig|380242.3.peg.3723"/>
<comment type="caution">
    <text evidence="13">The sequence shown here is derived from an EMBL/GenBank/DDBJ whole genome shotgun (WGS) entry which is preliminary data.</text>
</comment>
<keyword evidence="5 12" id="KW-0812">Transmembrane</keyword>
<evidence type="ECO:0000256" key="7">
    <source>
        <dbReference type="ARBA" id="ARBA00022927"/>
    </source>
</evidence>
<dbReference type="PROSITE" id="PS01060">
    <property type="entry name" value="FLIP_1"/>
    <property type="match status" value="1"/>
</dbReference>
<comment type="function">
    <text evidence="12">Plays a role in the flagellum-specific transport system.</text>
</comment>
<keyword evidence="13" id="KW-0969">Cilium</keyword>
<dbReference type="PROSITE" id="PS51257">
    <property type="entry name" value="PROKAR_LIPOPROTEIN"/>
    <property type="match status" value="1"/>
</dbReference>
<reference evidence="13 14" key="1">
    <citation type="journal article" date="2013" name="BMC Microbiol.">
        <title>Identification of the type II cytochrome c maturation pathway in anammox bacteria by comparative genomics.</title>
        <authorList>
            <person name="Ferousi C."/>
            <person name="Speth D.R."/>
            <person name="Reimann J."/>
            <person name="Op den Camp H.J."/>
            <person name="Allen J.W."/>
            <person name="Keltjens J.T."/>
            <person name="Jetten M.S."/>
        </authorList>
    </citation>
    <scope>NUCLEOTIDE SEQUENCE [LARGE SCALE GENOMIC DNA]</scope>
    <source>
        <strain evidence="13">RU1</strain>
    </source>
</reference>
<dbReference type="PANTHER" id="PTHR30587">
    <property type="entry name" value="FLAGELLAR BIOSYNTHETIC PROTEIN FLIP"/>
    <property type="match status" value="1"/>
</dbReference>
<keyword evidence="10" id="KW-0975">Bacterial flagellum</keyword>
<keyword evidence="6 12" id="KW-1005">Bacterial flagellum biogenesis</keyword>
<comment type="similarity">
    <text evidence="1 12">Belongs to the FliP/MopC/SpaP family.</text>
</comment>
<evidence type="ECO:0000256" key="4">
    <source>
        <dbReference type="ARBA" id="ARBA00022475"/>
    </source>
</evidence>
<keyword evidence="3 12" id="KW-0813">Transport</keyword>
<comment type="subcellular location">
    <subcellularLocation>
        <location evidence="12">Cell membrane</location>
        <topology evidence="12">Multi-pass membrane protein</topology>
    </subcellularLocation>
    <subcellularLocation>
        <location evidence="12">Bacterial flagellum basal body</location>
    </subcellularLocation>
</comment>
<dbReference type="PRINTS" id="PR00951">
    <property type="entry name" value="FLGBIOSNFLIP"/>
</dbReference>
<evidence type="ECO:0000256" key="5">
    <source>
        <dbReference type="ARBA" id="ARBA00022692"/>
    </source>
</evidence>
<evidence type="ECO:0000256" key="8">
    <source>
        <dbReference type="ARBA" id="ARBA00022989"/>
    </source>
</evidence>
<dbReference type="NCBIfam" id="NF009438">
    <property type="entry name" value="PRK12797.1"/>
    <property type="match status" value="1"/>
</dbReference>
<evidence type="ECO:0000313" key="14">
    <source>
        <dbReference type="Proteomes" id="UP000034954"/>
    </source>
</evidence>
<dbReference type="PROSITE" id="PS01061">
    <property type="entry name" value="FLIP_2"/>
    <property type="match status" value="1"/>
</dbReference>
<name>A0A0M2UQC1_9BACT</name>
<dbReference type="Proteomes" id="UP000034954">
    <property type="component" value="Unassembled WGS sequence"/>
</dbReference>
<dbReference type="AlphaFoldDB" id="A0A0M2UQC1"/>
<dbReference type="EMBL" id="LAQJ01000282">
    <property type="protein sequence ID" value="KKO18288.1"/>
    <property type="molecule type" value="Genomic_DNA"/>
</dbReference>
<keyword evidence="11 12" id="KW-1006">Bacterial flagellum protein export</keyword>
<feature type="transmembrane region" description="Helical" evidence="12">
    <location>
        <begin position="54"/>
        <end position="84"/>
    </location>
</feature>
<evidence type="ECO:0000313" key="13">
    <source>
        <dbReference type="EMBL" id="KKO18288.1"/>
    </source>
</evidence>
<protein>
    <recommendedName>
        <fullName evidence="2 12">Flagellar biosynthetic protein FliP</fullName>
    </recommendedName>
</protein>